<evidence type="ECO:0000256" key="10">
    <source>
        <dbReference type="ARBA" id="ARBA00022842"/>
    </source>
</evidence>
<comment type="cofactor">
    <cofactor evidence="1 15">
        <name>Mg(2+)</name>
        <dbReference type="ChEBI" id="CHEBI:18420"/>
    </cofactor>
</comment>
<dbReference type="InterPro" id="IPR005256">
    <property type="entry name" value="Anth_synth_I_PabB"/>
</dbReference>
<dbReference type="Gene3D" id="3.60.120.10">
    <property type="entry name" value="Anthranilate synthase"/>
    <property type="match status" value="1"/>
</dbReference>
<evidence type="ECO:0000256" key="11">
    <source>
        <dbReference type="ARBA" id="ARBA00023141"/>
    </source>
</evidence>
<dbReference type="EMBL" id="CP001958">
    <property type="protein sequence ID" value="ADG96944.1"/>
    <property type="molecule type" value="Genomic_DNA"/>
</dbReference>
<comment type="subunit">
    <text evidence="4 15">Heterotetramer consisting of two non-identical subunits: a beta subunit (TrpG) and a large alpha subunit (TrpE).</text>
</comment>
<keyword evidence="19" id="KW-1185">Reference proteome</keyword>
<comment type="function">
    <text evidence="13 15">Part of a heterotetrameric complex that catalyzes the two-step biosynthesis of anthranilate, an intermediate in the biosynthesis of L-tryptophan. In the first step, the glutamine-binding beta subunit (TrpG) of anthranilate synthase (AS) provides the glutamine amidotransferase activity which generates ammonia as a substrate that, along with chorismate, is used in the second step, catalyzed by the large alpha subunit of AS (TrpE) to produce anthranilate. In the absence of TrpG, TrpE can synthesize anthranilate directly from chorismate and high concentrations of ammonia.</text>
</comment>
<dbReference type="UniPathway" id="UPA00035">
    <property type="reaction ID" value="UER00040"/>
</dbReference>
<dbReference type="HOGENOM" id="CLU_006493_9_3_11"/>
<comment type="similarity">
    <text evidence="3 15">Belongs to the anthranilate synthase component I family.</text>
</comment>
<name>D6ZBW7_SEGRD</name>
<evidence type="ECO:0000256" key="6">
    <source>
        <dbReference type="ARBA" id="ARBA00020653"/>
    </source>
</evidence>
<dbReference type="GO" id="GO:0000162">
    <property type="term" value="P:L-tryptophan biosynthetic process"/>
    <property type="evidence" value="ECO:0007669"/>
    <property type="project" value="UniProtKB-UniPathway"/>
</dbReference>
<evidence type="ECO:0000256" key="8">
    <source>
        <dbReference type="ARBA" id="ARBA00022723"/>
    </source>
</evidence>
<evidence type="ECO:0000256" key="7">
    <source>
        <dbReference type="ARBA" id="ARBA00022605"/>
    </source>
</evidence>
<dbReference type="KEGG" id="srt:Srot_0457"/>
<dbReference type="NCBIfam" id="NF010086">
    <property type="entry name" value="PRK13571.1"/>
    <property type="match status" value="1"/>
</dbReference>
<dbReference type="SUPFAM" id="SSF56322">
    <property type="entry name" value="ADC synthase"/>
    <property type="match status" value="1"/>
</dbReference>
<feature type="domain" description="Chorismate-utilising enzyme C-terminal" evidence="16">
    <location>
        <begin position="241"/>
        <end position="500"/>
    </location>
</feature>
<evidence type="ECO:0000256" key="14">
    <source>
        <dbReference type="ARBA" id="ARBA00047683"/>
    </source>
</evidence>
<evidence type="ECO:0000259" key="17">
    <source>
        <dbReference type="Pfam" id="PF04715"/>
    </source>
</evidence>
<proteinExistence type="inferred from homology"/>
<dbReference type="PRINTS" id="PR00095">
    <property type="entry name" value="ANTSNTHASEI"/>
</dbReference>
<sequence length="521" mass="55828">MTVRALTGNAPSNTTTRAEFEALAQGRRVVPVARRLLADAETPVSAFRKLAGERAGTFLLESAEQGKMWSQWSFIGVRTGATLTSAGERAVWRGTPPAGVPVEGSPLAVLDQTVRALATDPVPGLPPLTSGLVGYLGYDAVRWVEQLPERTHDDLRLPTMTMLLVTDLAVFDHRANVITLIANAFLPASSATAPDQAGLDALYAEALARLDAMTADLAAHAPSTVSVFDWPTPDFSSQLTEEEYGQNVRKVVAEIEAGEAFQVVPSQRYSMPVHADPLDVYRVLRVNNPSSHMYLMRVPAETGETAFHIVGSSPEALLTARGRTVTTRPIAGTQPRGRTNEDDVLFEKKLTDDPKEQAEHLMLVDLGRNDLGRVCVPGSVRVAEFRVLERYSHVMHLVSTVSGELAPGKTALDAVLACFPAGTLSGAPKVRAMEIIEEVEITRRGLYGGVVGYFDFAGEADTAIAIRTAVVKDGVAYVQAGGGVVLDSDPSSEYRESRNKANTVLSAIAAAQTMRSPNEAG</sequence>
<evidence type="ECO:0000256" key="15">
    <source>
        <dbReference type="RuleBase" id="RU364045"/>
    </source>
</evidence>
<evidence type="ECO:0000313" key="18">
    <source>
        <dbReference type="EMBL" id="ADG96944.1"/>
    </source>
</evidence>
<protein>
    <recommendedName>
        <fullName evidence="6 15">Anthranilate synthase component 1</fullName>
        <ecNumber evidence="5 15">4.1.3.27</ecNumber>
    </recommendedName>
</protein>
<evidence type="ECO:0000256" key="1">
    <source>
        <dbReference type="ARBA" id="ARBA00001946"/>
    </source>
</evidence>
<dbReference type="NCBIfam" id="TIGR00564">
    <property type="entry name" value="trpE_most"/>
    <property type="match status" value="1"/>
</dbReference>
<dbReference type="OrthoDB" id="3518032at2"/>
<reference evidence="18 19" key="1">
    <citation type="journal article" date="2010" name="Stand. Genomic Sci.">
        <title>Complete genome sequence of Segniliparus rotundus type strain (CDC 1076).</title>
        <authorList>
            <person name="Sikorski J."/>
            <person name="Lapidus A."/>
            <person name="Copeland A."/>
            <person name="Misra M."/>
            <person name="Glavina Del Rio T."/>
            <person name="Nolan M."/>
            <person name="Lucas S."/>
            <person name="Chen F."/>
            <person name="Tice H."/>
            <person name="Cheng J.F."/>
            <person name="Jando M."/>
            <person name="Schneider S."/>
            <person name="Bruce D."/>
            <person name="Goodwin L."/>
            <person name="Pitluck S."/>
            <person name="Liolios K."/>
            <person name="Mikhailova N."/>
            <person name="Pati A."/>
            <person name="Ivanova N."/>
            <person name="Mavromatis K."/>
            <person name="Chen A."/>
            <person name="Palaniappan K."/>
            <person name="Chertkov O."/>
            <person name="Land M."/>
            <person name="Hauser L."/>
            <person name="Chang Y.J."/>
            <person name="Jeffries C.D."/>
            <person name="Brettin T."/>
            <person name="Detter J.C."/>
            <person name="Han C."/>
            <person name="Rohde M."/>
            <person name="Goker M."/>
            <person name="Bristow J."/>
            <person name="Eisen J.A."/>
            <person name="Markowitz V."/>
            <person name="Hugenholtz P."/>
            <person name="Kyrpides N.C."/>
            <person name="Klenk H.P."/>
        </authorList>
    </citation>
    <scope>NUCLEOTIDE SEQUENCE [LARGE SCALE GENOMIC DNA]</scope>
    <source>
        <strain evidence="19">ATCC BAA-972 / CDC 1076 / CIP 108378 / DSM 44985 / JCM 13578</strain>
    </source>
</reference>
<dbReference type="eggNOG" id="COG0147">
    <property type="taxonomic scope" value="Bacteria"/>
</dbReference>
<evidence type="ECO:0000256" key="4">
    <source>
        <dbReference type="ARBA" id="ARBA00011575"/>
    </source>
</evidence>
<comment type="catalytic activity">
    <reaction evidence="14 15">
        <text>chorismate + L-glutamine = anthranilate + pyruvate + L-glutamate + H(+)</text>
        <dbReference type="Rhea" id="RHEA:21732"/>
        <dbReference type="ChEBI" id="CHEBI:15361"/>
        <dbReference type="ChEBI" id="CHEBI:15378"/>
        <dbReference type="ChEBI" id="CHEBI:16567"/>
        <dbReference type="ChEBI" id="CHEBI:29748"/>
        <dbReference type="ChEBI" id="CHEBI:29985"/>
        <dbReference type="ChEBI" id="CHEBI:58359"/>
        <dbReference type="EC" id="4.1.3.27"/>
    </reaction>
</comment>
<dbReference type="EC" id="4.1.3.27" evidence="5 15"/>
<dbReference type="PANTHER" id="PTHR11236">
    <property type="entry name" value="AMINOBENZOATE/ANTHRANILATE SYNTHASE"/>
    <property type="match status" value="1"/>
</dbReference>
<dbReference type="STRING" id="640132.Srot_0457"/>
<organism evidence="18 19">
    <name type="scientific">Segniliparus rotundus (strain ATCC BAA-972 / CDC 1076 / CIP 108378 / DSM 44985 / JCM 13578)</name>
    <dbReference type="NCBI Taxonomy" id="640132"/>
    <lineage>
        <taxon>Bacteria</taxon>
        <taxon>Bacillati</taxon>
        <taxon>Actinomycetota</taxon>
        <taxon>Actinomycetes</taxon>
        <taxon>Mycobacteriales</taxon>
        <taxon>Segniliparaceae</taxon>
        <taxon>Segniliparus</taxon>
    </lineage>
</organism>
<dbReference type="GO" id="GO:0004049">
    <property type="term" value="F:anthranilate synthase activity"/>
    <property type="evidence" value="ECO:0007669"/>
    <property type="project" value="UniProtKB-EC"/>
</dbReference>
<dbReference type="GO" id="GO:0046872">
    <property type="term" value="F:metal ion binding"/>
    <property type="evidence" value="ECO:0007669"/>
    <property type="project" value="UniProtKB-KW"/>
</dbReference>
<keyword evidence="11 15" id="KW-0057">Aromatic amino acid biosynthesis</keyword>
<evidence type="ECO:0000256" key="12">
    <source>
        <dbReference type="ARBA" id="ARBA00023239"/>
    </source>
</evidence>
<dbReference type="Pfam" id="PF04715">
    <property type="entry name" value="Anth_synt_I_N"/>
    <property type="match status" value="1"/>
</dbReference>
<dbReference type="InterPro" id="IPR015890">
    <property type="entry name" value="Chorismate_C"/>
</dbReference>
<dbReference type="AlphaFoldDB" id="D6ZBW7"/>
<evidence type="ECO:0000256" key="13">
    <source>
        <dbReference type="ARBA" id="ARBA00025634"/>
    </source>
</evidence>
<keyword evidence="7 15" id="KW-0028">Amino-acid biosynthesis</keyword>
<evidence type="ECO:0000256" key="9">
    <source>
        <dbReference type="ARBA" id="ARBA00022822"/>
    </source>
</evidence>
<keyword evidence="10 15" id="KW-0460">Magnesium</keyword>
<feature type="domain" description="Anthranilate synthase component I N-terminal" evidence="17">
    <location>
        <begin position="39"/>
        <end position="180"/>
    </location>
</feature>
<dbReference type="PANTHER" id="PTHR11236:SF46">
    <property type="entry name" value="ANTHRANILATE SYNTHASE COMPONENT 1"/>
    <property type="match status" value="1"/>
</dbReference>
<dbReference type="InterPro" id="IPR005801">
    <property type="entry name" value="ADC_synthase"/>
</dbReference>
<evidence type="ECO:0000259" key="16">
    <source>
        <dbReference type="Pfam" id="PF00425"/>
    </source>
</evidence>
<accession>D6ZBW7</accession>
<evidence type="ECO:0000256" key="3">
    <source>
        <dbReference type="ARBA" id="ARBA00009562"/>
    </source>
</evidence>
<keyword evidence="8 15" id="KW-0479">Metal-binding</keyword>
<dbReference type="RefSeq" id="WP_013137400.1">
    <property type="nucleotide sequence ID" value="NC_014168.1"/>
</dbReference>
<dbReference type="InterPro" id="IPR006805">
    <property type="entry name" value="Anth_synth_I_N"/>
</dbReference>
<comment type="pathway">
    <text evidence="2 15">Amino-acid biosynthesis; L-tryptophan biosynthesis; L-tryptophan from chorismate: step 1/5.</text>
</comment>
<keyword evidence="9 15" id="KW-0822">Tryptophan biosynthesis</keyword>
<dbReference type="Pfam" id="PF00425">
    <property type="entry name" value="Chorismate_bind"/>
    <property type="match status" value="1"/>
</dbReference>
<evidence type="ECO:0000313" key="19">
    <source>
        <dbReference type="Proteomes" id="UP000002247"/>
    </source>
</evidence>
<keyword evidence="12 15" id="KW-0456">Lyase</keyword>
<dbReference type="Proteomes" id="UP000002247">
    <property type="component" value="Chromosome"/>
</dbReference>
<evidence type="ECO:0000256" key="5">
    <source>
        <dbReference type="ARBA" id="ARBA00012266"/>
    </source>
</evidence>
<dbReference type="InterPro" id="IPR019999">
    <property type="entry name" value="Anth_synth_I-like"/>
</dbReference>
<evidence type="ECO:0000256" key="2">
    <source>
        <dbReference type="ARBA" id="ARBA00004873"/>
    </source>
</evidence>
<gene>
    <name evidence="15" type="primary">trpE</name>
    <name evidence="18" type="ordered locus">Srot_0457</name>
</gene>